<reference evidence="1" key="1">
    <citation type="submission" date="2020-11" db="EMBL/GenBank/DDBJ databases">
        <title>Halonatronomonas betainensis gen. nov., sp. nov. a novel haloalkaliphilic representative of the family Halanaerobiacae capable of betaine degradation.</title>
        <authorList>
            <person name="Boltyanskaya Y."/>
            <person name="Kevbrin V."/>
            <person name="Detkova E."/>
            <person name="Grouzdev D.S."/>
            <person name="Koziaeva V."/>
            <person name="Zhilina T."/>
        </authorList>
    </citation>
    <scope>NUCLEOTIDE SEQUENCE</scope>
    <source>
        <strain evidence="1">Z-7014</strain>
    </source>
</reference>
<comment type="caution">
    <text evidence="1">The sequence shown here is derived from an EMBL/GenBank/DDBJ whole genome shotgun (WGS) entry which is preliminary data.</text>
</comment>
<organism evidence="1 2">
    <name type="scientific">Halonatronomonas betaini</name>
    <dbReference type="NCBI Taxonomy" id="2778430"/>
    <lineage>
        <taxon>Bacteria</taxon>
        <taxon>Bacillati</taxon>
        <taxon>Bacillota</taxon>
        <taxon>Clostridia</taxon>
        <taxon>Halanaerobiales</taxon>
        <taxon>Halarsenatibacteraceae</taxon>
        <taxon>Halonatronomonas</taxon>
    </lineage>
</organism>
<dbReference type="EMBL" id="JADPIE010000003">
    <property type="protein sequence ID" value="MBF8436567.1"/>
    <property type="molecule type" value="Genomic_DNA"/>
</dbReference>
<name>A0A931APK0_9FIRM</name>
<protein>
    <submittedName>
        <fullName evidence="1">Uncharacterized protein</fullName>
    </submittedName>
</protein>
<dbReference type="Proteomes" id="UP000621436">
    <property type="component" value="Unassembled WGS sequence"/>
</dbReference>
<accession>A0A931APK0</accession>
<keyword evidence="2" id="KW-1185">Reference proteome</keyword>
<evidence type="ECO:0000313" key="2">
    <source>
        <dbReference type="Proteomes" id="UP000621436"/>
    </source>
</evidence>
<dbReference type="AlphaFoldDB" id="A0A931APK0"/>
<proteinExistence type="predicted"/>
<evidence type="ECO:0000313" key="1">
    <source>
        <dbReference type="EMBL" id="MBF8436567.1"/>
    </source>
</evidence>
<sequence length="65" mass="7484">MKVYVNDTEVTIFDGAKVEDVIRKYSVDKYKEIKEGKMNIYDKFDNKVMLGGELRAGAKLYTKAD</sequence>
<gene>
    <name evidence="1" type="ORF">I0Q91_05725</name>
</gene>
<dbReference type="RefSeq" id="WP_270453471.1">
    <property type="nucleotide sequence ID" value="NZ_JADPIE010000003.1"/>
</dbReference>